<evidence type="ECO:0000313" key="2">
    <source>
        <dbReference type="Proteomes" id="UP000307841"/>
    </source>
</evidence>
<reference evidence="1 2" key="1">
    <citation type="submission" date="2019-04" db="EMBL/GenBank/DDBJ databases">
        <title>Whole genome sequencing of Brevibacillus sp. TGS2-1.</title>
        <authorList>
            <person name="Choi A."/>
        </authorList>
    </citation>
    <scope>NUCLEOTIDE SEQUENCE [LARGE SCALE GENOMIC DNA]</scope>
    <source>
        <strain evidence="1 2">TGS2-1</strain>
    </source>
</reference>
<accession>A0A4U2YAZ3</accession>
<sequence length="197" mass="23267">MTLEDEKYGASVKMNQMLARIFTEQLLEEEWTELYQVLWARYSPMITRRLRGEDAVKEVFQDWMIALYQSSNKQIPDNPVGYSVQILLNKIVRYIRKQIEYRQHEVELEAAATKYAEEEVRVFGDVVNTSVMVFRLHMQESLSKLSQTGRQYFVLHIYCGYTCKEIACMYDDTFAAVTKRIQRTKKEILASFITRSD</sequence>
<keyword evidence="2" id="KW-1185">Reference proteome</keyword>
<dbReference type="AlphaFoldDB" id="A0A4U2YAZ3"/>
<dbReference type="GO" id="GO:0003700">
    <property type="term" value="F:DNA-binding transcription factor activity"/>
    <property type="evidence" value="ECO:0007669"/>
    <property type="project" value="InterPro"/>
</dbReference>
<dbReference type="InterPro" id="IPR036388">
    <property type="entry name" value="WH-like_DNA-bd_sf"/>
</dbReference>
<dbReference type="SUPFAM" id="SSF88659">
    <property type="entry name" value="Sigma3 and sigma4 domains of RNA polymerase sigma factors"/>
    <property type="match status" value="1"/>
</dbReference>
<dbReference type="RefSeq" id="WP_137030895.1">
    <property type="nucleotide sequence ID" value="NZ_SZNK01000001.1"/>
</dbReference>
<dbReference type="SUPFAM" id="SSF88946">
    <property type="entry name" value="Sigma2 domain of RNA polymerase sigma factors"/>
    <property type="match status" value="1"/>
</dbReference>
<dbReference type="EMBL" id="SZNK01000001">
    <property type="protein sequence ID" value="TKI57455.1"/>
    <property type="molecule type" value="Genomic_DNA"/>
</dbReference>
<comment type="caution">
    <text evidence="1">The sequence shown here is derived from an EMBL/GenBank/DDBJ whole genome shotgun (WGS) entry which is preliminary data.</text>
</comment>
<protein>
    <submittedName>
        <fullName evidence="1">Sigma-70 family RNA polymerase sigma factor</fullName>
    </submittedName>
</protein>
<evidence type="ECO:0000313" key="1">
    <source>
        <dbReference type="EMBL" id="TKI57455.1"/>
    </source>
</evidence>
<name>A0A4U2YAZ3_9BACL</name>
<dbReference type="GO" id="GO:0006352">
    <property type="term" value="P:DNA-templated transcription initiation"/>
    <property type="evidence" value="ECO:0007669"/>
    <property type="project" value="InterPro"/>
</dbReference>
<organism evidence="1 2">
    <name type="scientific">Brevibacillus antibioticus</name>
    <dbReference type="NCBI Taxonomy" id="2570228"/>
    <lineage>
        <taxon>Bacteria</taxon>
        <taxon>Bacillati</taxon>
        <taxon>Bacillota</taxon>
        <taxon>Bacilli</taxon>
        <taxon>Bacillales</taxon>
        <taxon>Paenibacillaceae</taxon>
        <taxon>Brevibacillus</taxon>
    </lineage>
</organism>
<gene>
    <name evidence="1" type="ORF">E8L90_19450</name>
</gene>
<proteinExistence type="predicted"/>
<dbReference type="Gene3D" id="1.10.10.10">
    <property type="entry name" value="Winged helix-like DNA-binding domain superfamily/Winged helix DNA-binding domain"/>
    <property type="match status" value="1"/>
</dbReference>
<dbReference type="OrthoDB" id="659855at2"/>
<dbReference type="Gene3D" id="1.10.1740.10">
    <property type="match status" value="1"/>
</dbReference>
<dbReference type="InterPro" id="IPR013325">
    <property type="entry name" value="RNA_pol_sigma_r2"/>
</dbReference>
<dbReference type="Proteomes" id="UP000307841">
    <property type="component" value="Unassembled WGS sequence"/>
</dbReference>
<dbReference type="InterPro" id="IPR013324">
    <property type="entry name" value="RNA_pol_sigma_r3/r4-like"/>
</dbReference>